<feature type="region of interest" description="Disordered" evidence="7">
    <location>
        <begin position="51"/>
        <end position="93"/>
    </location>
</feature>
<comment type="similarity">
    <text evidence="6">Belongs to the NFYA/HAP2 subunit family.</text>
</comment>
<evidence type="ECO:0000256" key="4">
    <source>
        <dbReference type="ARBA" id="ARBA00023163"/>
    </source>
</evidence>
<dbReference type="SMART" id="SM00521">
    <property type="entry name" value="CBF"/>
    <property type="match status" value="1"/>
</dbReference>
<dbReference type="AlphaFoldDB" id="A0A7J7L216"/>
<evidence type="ECO:0000313" key="8">
    <source>
        <dbReference type="EMBL" id="KAF6136665.1"/>
    </source>
</evidence>
<dbReference type="OrthoDB" id="1097733at2759"/>
<sequence>KPVYVNAKQNRVILKRRESRAKLEAKKKVTKDRKTYLHKSRHLHALKRVRGSGGRFVNTKKMEESNDQNASNVGFLQRGHENRTGSEHLQSEVSNAFASATSCSDVNSVSTGDADLLRQSDLRFRGYPPQEWDGSHHRVRVVQ</sequence>
<dbReference type="Proteomes" id="UP000541444">
    <property type="component" value="Unassembled WGS sequence"/>
</dbReference>
<reference evidence="8 9" key="1">
    <citation type="journal article" date="2020" name="IScience">
        <title>Genome Sequencing of the Endangered Kingdonia uniflora (Circaeasteraceae, Ranunculales) Reveals Potential Mechanisms of Evolutionary Specialization.</title>
        <authorList>
            <person name="Sun Y."/>
            <person name="Deng T."/>
            <person name="Zhang A."/>
            <person name="Moore M.J."/>
            <person name="Landis J.B."/>
            <person name="Lin N."/>
            <person name="Zhang H."/>
            <person name="Zhang X."/>
            <person name="Huang J."/>
            <person name="Zhang X."/>
            <person name="Sun H."/>
            <person name="Wang H."/>
        </authorList>
    </citation>
    <scope>NUCLEOTIDE SEQUENCE [LARGE SCALE GENOMIC DNA]</scope>
    <source>
        <strain evidence="8">TB1705</strain>
        <tissue evidence="8">Leaf</tissue>
    </source>
</reference>
<dbReference type="InterPro" id="IPR001289">
    <property type="entry name" value="NFYA"/>
</dbReference>
<dbReference type="EMBL" id="JACGCM010002686">
    <property type="protein sequence ID" value="KAF6136665.1"/>
    <property type="molecule type" value="Genomic_DNA"/>
</dbReference>
<accession>A0A7J7L216</accession>
<dbReference type="PRINTS" id="PR00616">
    <property type="entry name" value="CCAATSUBUNTB"/>
</dbReference>
<comment type="caution">
    <text evidence="8">The sequence shown here is derived from an EMBL/GenBank/DDBJ whole genome shotgun (WGS) entry which is preliminary data.</text>
</comment>
<evidence type="ECO:0000256" key="3">
    <source>
        <dbReference type="ARBA" id="ARBA00023125"/>
    </source>
</evidence>
<evidence type="ECO:0000256" key="1">
    <source>
        <dbReference type="ARBA" id="ARBA00004123"/>
    </source>
</evidence>
<comment type="function">
    <text evidence="6">Component of the sequence-specific heterotrimeric transcription factor (NF-Y) which specifically recognizes a 5'-CCAAT-3' box motif found in the promoters of its target genes.</text>
</comment>
<evidence type="ECO:0000256" key="2">
    <source>
        <dbReference type="ARBA" id="ARBA00023015"/>
    </source>
</evidence>
<dbReference type="GO" id="GO:0003677">
    <property type="term" value="F:DNA binding"/>
    <property type="evidence" value="ECO:0007669"/>
    <property type="project" value="UniProtKB-KW"/>
</dbReference>
<dbReference type="GO" id="GO:0003700">
    <property type="term" value="F:DNA-binding transcription factor activity"/>
    <property type="evidence" value="ECO:0007669"/>
    <property type="project" value="UniProtKB-UniRule"/>
</dbReference>
<protein>
    <recommendedName>
        <fullName evidence="6">Nuclear transcription factor Y subunit</fullName>
    </recommendedName>
</protein>
<evidence type="ECO:0000256" key="6">
    <source>
        <dbReference type="RuleBase" id="RU367155"/>
    </source>
</evidence>
<dbReference type="Pfam" id="PF02045">
    <property type="entry name" value="CBFB_NFYA"/>
    <property type="match status" value="1"/>
</dbReference>
<dbReference type="Gene3D" id="6.10.250.2430">
    <property type="match status" value="1"/>
</dbReference>
<comment type="subcellular location">
    <subcellularLocation>
        <location evidence="1 6">Nucleus</location>
    </subcellularLocation>
</comment>
<evidence type="ECO:0000256" key="5">
    <source>
        <dbReference type="ARBA" id="ARBA00023242"/>
    </source>
</evidence>
<organism evidence="8 9">
    <name type="scientific">Kingdonia uniflora</name>
    <dbReference type="NCBI Taxonomy" id="39325"/>
    <lineage>
        <taxon>Eukaryota</taxon>
        <taxon>Viridiplantae</taxon>
        <taxon>Streptophyta</taxon>
        <taxon>Embryophyta</taxon>
        <taxon>Tracheophyta</taxon>
        <taxon>Spermatophyta</taxon>
        <taxon>Magnoliopsida</taxon>
        <taxon>Ranunculales</taxon>
        <taxon>Circaeasteraceae</taxon>
        <taxon>Kingdonia</taxon>
    </lineage>
</organism>
<dbReference type="PANTHER" id="PTHR12632">
    <property type="entry name" value="TRANSCRIPTION FACTOR NF-Y ALPHA-RELATED"/>
    <property type="match status" value="1"/>
</dbReference>
<keyword evidence="2 6" id="KW-0805">Transcription regulation</keyword>
<evidence type="ECO:0000256" key="7">
    <source>
        <dbReference type="SAM" id="MobiDB-lite"/>
    </source>
</evidence>
<keyword evidence="9" id="KW-1185">Reference proteome</keyword>
<gene>
    <name evidence="8" type="ORF">GIB67_016121</name>
</gene>
<evidence type="ECO:0000313" key="9">
    <source>
        <dbReference type="Proteomes" id="UP000541444"/>
    </source>
</evidence>
<feature type="non-terminal residue" evidence="8">
    <location>
        <position position="143"/>
    </location>
</feature>
<keyword evidence="4 6" id="KW-0804">Transcription</keyword>
<keyword evidence="3 6" id="KW-0238">DNA-binding</keyword>
<proteinExistence type="inferred from homology"/>
<name>A0A7J7L216_9MAGN</name>
<comment type="subunit">
    <text evidence="6">Heterotrimer.</text>
</comment>
<feature type="compositionally biased region" description="Basic and acidic residues" evidence="7">
    <location>
        <begin position="78"/>
        <end position="90"/>
    </location>
</feature>
<dbReference type="PROSITE" id="PS51152">
    <property type="entry name" value="NFYA_HAP2_2"/>
    <property type="match status" value="1"/>
</dbReference>
<dbReference type="GO" id="GO:0005634">
    <property type="term" value="C:nucleus"/>
    <property type="evidence" value="ECO:0007669"/>
    <property type="project" value="UniProtKB-SubCell"/>
</dbReference>
<keyword evidence="5 6" id="KW-0539">Nucleus</keyword>